<evidence type="ECO:0000256" key="3">
    <source>
        <dbReference type="ARBA" id="ARBA00022692"/>
    </source>
</evidence>
<dbReference type="InterPro" id="IPR003689">
    <property type="entry name" value="ZIP"/>
</dbReference>
<feature type="transmembrane region" description="Helical" evidence="6">
    <location>
        <begin position="65"/>
        <end position="98"/>
    </location>
</feature>
<dbReference type="InterPro" id="IPR050799">
    <property type="entry name" value="ZIP_Transporter"/>
</dbReference>
<sequence>MSFCTSNTSSTRTLYAVLVGDFFHNFADGVFIGAAFMSCDPAFGWSVAVSTILHEISQELADFFILTGVCGLSPTVALILNFVSGLSVVAGALIIAFVEISNPALGYILAIGGGIYIQVGGTEMLPRAFGFVGTLGRKVECACLLLFCVGAVVIGLALIGHNHCATGGSHDGHNH</sequence>
<feature type="transmembrane region" description="Helical" evidence="6">
    <location>
        <begin position="104"/>
        <end position="121"/>
    </location>
</feature>
<evidence type="ECO:0000256" key="6">
    <source>
        <dbReference type="SAM" id="Phobius"/>
    </source>
</evidence>
<dbReference type="PANTHER" id="PTHR12191:SF37">
    <property type="entry name" value="ZINC TRANSPORTER FOI"/>
    <property type="match status" value="1"/>
</dbReference>
<dbReference type="PANTHER" id="PTHR12191">
    <property type="entry name" value="SOLUTE CARRIER FAMILY 39"/>
    <property type="match status" value="1"/>
</dbReference>
<evidence type="ECO:0000256" key="2">
    <source>
        <dbReference type="ARBA" id="ARBA00006939"/>
    </source>
</evidence>
<evidence type="ECO:0000256" key="5">
    <source>
        <dbReference type="ARBA" id="ARBA00023136"/>
    </source>
</evidence>
<reference evidence="7 8" key="1">
    <citation type="journal article" date="2023" name="Commun. Biol.">
        <title>Genome analysis of Parmales, the sister group of diatoms, reveals the evolutionary specialization of diatoms from phago-mixotrophs to photoautotrophs.</title>
        <authorList>
            <person name="Ban H."/>
            <person name="Sato S."/>
            <person name="Yoshikawa S."/>
            <person name="Yamada K."/>
            <person name="Nakamura Y."/>
            <person name="Ichinomiya M."/>
            <person name="Sato N."/>
            <person name="Blanc-Mathieu R."/>
            <person name="Endo H."/>
            <person name="Kuwata A."/>
            <person name="Ogata H."/>
        </authorList>
    </citation>
    <scope>NUCLEOTIDE SEQUENCE [LARGE SCALE GENOMIC DNA]</scope>
</reference>
<comment type="caution">
    <text evidence="7">The sequence shown here is derived from an EMBL/GenBank/DDBJ whole genome shotgun (WGS) entry which is preliminary data.</text>
</comment>
<keyword evidence="4 6" id="KW-1133">Transmembrane helix</keyword>
<evidence type="ECO:0000313" key="7">
    <source>
        <dbReference type="EMBL" id="GMI22503.1"/>
    </source>
</evidence>
<feature type="transmembrane region" description="Helical" evidence="6">
    <location>
        <begin position="142"/>
        <end position="160"/>
    </location>
</feature>
<evidence type="ECO:0000256" key="4">
    <source>
        <dbReference type="ARBA" id="ARBA00022989"/>
    </source>
</evidence>
<keyword evidence="5 6" id="KW-0472">Membrane</keyword>
<organism evidence="7 8">
    <name type="scientific">Tetraparma gracilis</name>
    <dbReference type="NCBI Taxonomy" id="2962635"/>
    <lineage>
        <taxon>Eukaryota</taxon>
        <taxon>Sar</taxon>
        <taxon>Stramenopiles</taxon>
        <taxon>Ochrophyta</taxon>
        <taxon>Bolidophyceae</taxon>
        <taxon>Parmales</taxon>
        <taxon>Triparmaceae</taxon>
        <taxon>Tetraparma</taxon>
    </lineage>
</organism>
<evidence type="ECO:0000256" key="1">
    <source>
        <dbReference type="ARBA" id="ARBA00004141"/>
    </source>
</evidence>
<proteinExistence type="inferred from homology"/>
<name>A0ABQ6MA67_9STRA</name>
<evidence type="ECO:0000313" key="8">
    <source>
        <dbReference type="Proteomes" id="UP001165060"/>
    </source>
</evidence>
<protein>
    <submittedName>
        <fullName evidence="7">Uncharacterized protein</fullName>
    </submittedName>
</protein>
<keyword evidence="3 6" id="KW-0812">Transmembrane</keyword>
<gene>
    <name evidence="7" type="ORF">TeGR_g9075</name>
</gene>
<dbReference type="Pfam" id="PF02535">
    <property type="entry name" value="Zip"/>
    <property type="match status" value="1"/>
</dbReference>
<comment type="subcellular location">
    <subcellularLocation>
        <location evidence="1">Membrane</location>
        <topology evidence="1">Multi-pass membrane protein</topology>
    </subcellularLocation>
</comment>
<dbReference type="EMBL" id="BRYB01003904">
    <property type="protein sequence ID" value="GMI22503.1"/>
    <property type="molecule type" value="Genomic_DNA"/>
</dbReference>
<comment type="similarity">
    <text evidence="2">Belongs to the ZIP transporter (TC 2.A.5) family.</text>
</comment>
<keyword evidence="8" id="KW-1185">Reference proteome</keyword>
<dbReference type="Proteomes" id="UP001165060">
    <property type="component" value="Unassembled WGS sequence"/>
</dbReference>
<accession>A0ABQ6MA67</accession>